<organism evidence="5">
    <name type="scientific">Caldimicrobium thiodismutans</name>
    <dbReference type="NCBI Taxonomy" id="1653476"/>
    <lineage>
        <taxon>Bacteria</taxon>
        <taxon>Pseudomonadati</taxon>
        <taxon>Thermodesulfobacteriota</taxon>
        <taxon>Thermodesulfobacteria</taxon>
        <taxon>Thermodesulfobacteriales</taxon>
        <taxon>Thermodesulfobacteriaceae</taxon>
        <taxon>Caldimicrobium</taxon>
    </lineage>
</organism>
<keyword evidence="2" id="KW-0863">Zinc-finger</keyword>
<dbReference type="GO" id="GO:0051082">
    <property type="term" value="F:unfolded protein binding"/>
    <property type="evidence" value="ECO:0007669"/>
    <property type="project" value="InterPro"/>
</dbReference>
<proteinExistence type="predicted"/>
<dbReference type="SUPFAM" id="SSF49493">
    <property type="entry name" value="HSP40/DnaJ peptide-binding domain"/>
    <property type="match status" value="2"/>
</dbReference>
<dbReference type="FunFam" id="1.10.287.110:FF:000034">
    <property type="entry name" value="Chaperone protein DnaJ"/>
    <property type="match status" value="1"/>
</dbReference>
<evidence type="ECO:0000256" key="3">
    <source>
        <dbReference type="ARBA" id="ARBA00023186"/>
    </source>
</evidence>
<dbReference type="InterPro" id="IPR008971">
    <property type="entry name" value="HSP40/DnaJ_pept-bd"/>
</dbReference>
<dbReference type="InterPro" id="IPR002939">
    <property type="entry name" value="DnaJ_C"/>
</dbReference>
<evidence type="ECO:0000256" key="1">
    <source>
        <dbReference type="ARBA" id="ARBA00022737"/>
    </source>
</evidence>
<evidence type="ECO:0000313" key="5">
    <source>
        <dbReference type="EMBL" id="HGV54810.1"/>
    </source>
</evidence>
<dbReference type="InterPro" id="IPR018253">
    <property type="entry name" value="DnaJ_domain_CS"/>
</dbReference>
<protein>
    <submittedName>
        <fullName evidence="5">J domain-containing protein</fullName>
    </submittedName>
</protein>
<dbReference type="GO" id="GO:0008270">
    <property type="term" value="F:zinc ion binding"/>
    <property type="evidence" value="ECO:0007669"/>
    <property type="project" value="UniProtKB-KW"/>
</dbReference>
<gene>
    <name evidence="5" type="ORF">ENT73_01800</name>
</gene>
<dbReference type="Gene3D" id="1.10.287.110">
    <property type="entry name" value="DnaJ domain"/>
    <property type="match status" value="1"/>
</dbReference>
<name>A0A832GM13_9BACT</name>
<evidence type="ECO:0000259" key="4">
    <source>
        <dbReference type="PROSITE" id="PS50076"/>
    </source>
</evidence>
<keyword evidence="2" id="KW-0862">Zinc</keyword>
<keyword evidence="1" id="KW-0677">Repeat</keyword>
<dbReference type="GO" id="GO:0005737">
    <property type="term" value="C:cytoplasm"/>
    <property type="evidence" value="ECO:0007669"/>
    <property type="project" value="TreeGrafter"/>
</dbReference>
<feature type="domain" description="J" evidence="4">
    <location>
        <begin position="4"/>
        <end position="69"/>
    </location>
</feature>
<dbReference type="CDD" id="cd06257">
    <property type="entry name" value="DnaJ"/>
    <property type="match status" value="1"/>
</dbReference>
<dbReference type="Pfam" id="PF01556">
    <property type="entry name" value="DnaJ_C"/>
    <property type="match status" value="1"/>
</dbReference>
<reference evidence="5" key="1">
    <citation type="journal article" date="2020" name="mSystems">
        <title>Genome- and Community-Level Interaction Insights into Carbon Utilization and Element Cycling Functions of Hydrothermarchaeota in Hydrothermal Sediment.</title>
        <authorList>
            <person name="Zhou Z."/>
            <person name="Liu Y."/>
            <person name="Xu W."/>
            <person name="Pan J."/>
            <person name="Luo Z.H."/>
            <person name="Li M."/>
        </authorList>
    </citation>
    <scope>NUCLEOTIDE SEQUENCE [LARGE SCALE GENOMIC DNA]</scope>
    <source>
        <strain evidence="5">SpSt-605</strain>
    </source>
</reference>
<dbReference type="InterPro" id="IPR001623">
    <property type="entry name" value="DnaJ_domain"/>
</dbReference>
<dbReference type="CDD" id="cd10747">
    <property type="entry name" value="DnaJ_C"/>
    <property type="match status" value="1"/>
</dbReference>
<keyword evidence="2" id="KW-0479">Metal-binding</keyword>
<dbReference type="SUPFAM" id="SSF46565">
    <property type="entry name" value="Chaperone J-domain"/>
    <property type="match status" value="1"/>
</dbReference>
<accession>A0A832GM13</accession>
<dbReference type="Pfam" id="PF00226">
    <property type="entry name" value="DnaJ"/>
    <property type="match status" value="1"/>
</dbReference>
<dbReference type="SMART" id="SM00271">
    <property type="entry name" value="DnaJ"/>
    <property type="match status" value="1"/>
</dbReference>
<dbReference type="PANTHER" id="PTHR43096">
    <property type="entry name" value="DNAJ HOMOLOG 1, MITOCHONDRIAL-RELATED"/>
    <property type="match status" value="1"/>
</dbReference>
<dbReference type="PRINTS" id="PR00625">
    <property type="entry name" value="JDOMAIN"/>
</dbReference>
<dbReference type="GO" id="GO:0042026">
    <property type="term" value="P:protein refolding"/>
    <property type="evidence" value="ECO:0007669"/>
    <property type="project" value="TreeGrafter"/>
</dbReference>
<dbReference type="EMBL" id="DSZU01000028">
    <property type="protein sequence ID" value="HGV54810.1"/>
    <property type="molecule type" value="Genomic_DNA"/>
</dbReference>
<dbReference type="PROSITE" id="PS00636">
    <property type="entry name" value="DNAJ_1"/>
    <property type="match status" value="1"/>
</dbReference>
<dbReference type="PROSITE" id="PS50076">
    <property type="entry name" value="DNAJ_2"/>
    <property type="match status" value="1"/>
</dbReference>
<keyword evidence="3" id="KW-0143">Chaperone</keyword>
<dbReference type="AlphaFoldDB" id="A0A832GM13"/>
<dbReference type="InterPro" id="IPR036869">
    <property type="entry name" value="J_dom_sf"/>
</dbReference>
<dbReference type="Gene3D" id="2.60.260.20">
    <property type="entry name" value="Urease metallochaperone UreE, N-terminal domain"/>
    <property type="match status" value="2"/>
</dbReference>
<sequence>MPKDYYSILGVPRNATQEEIKRAYRKLAMQYHPDRNKGNKEAEEKFKEINEAYAVLSDPEKRKLYDQFGSAEFERRYTQEDIFKDFDFENIFSDLGIDLSSFFRKGKRGRKIYTFDLGDLFENLFRTTFQEEPYSPFGEVFETYQIEVPITLEESIKGAEKEVFIPGTYESIRVKIPAGVKDGQILKLKKKSGQKVREYYLKISIQLPKGVRIEDGNLYMEKEVPLTTLYLGGEIEITTPDGRRVKTKVPSLTKPGAKLRLKGLGLSNGTSRGDLFVILQPLMPGRLTPEQKDLLEKLKALGL</sequence>
<comment type="caution">
    <text evidence="5">The sequence shown here is derived from an EMBL/GenBank/DDBJ whole genome shotgun (WGS) entry which is preliminary data.</text>
</comment>
<evidence type="ECO:0000256" key="2">
    <source>
        <dbReference type="ARBA" id="ARBA00022771"/>
    </source>
</evidence>
<dbReference type="PANTHER" id="PTHR43096:SF52">
    <property type="entry name" value="DNAJ HOMOLOG 1, MITOCHONDRIAL-RELATED"/>
    <property type="match status" value="1"/>
</dbReference>